<dbReference type="Pfam" id="PF01728">
    <property type="entry name" value="FtsJ"/>
    <property type="match status" value="1"/>
</dbReference>
<dbReference type="Pfam" id="PF01479">
    <property type="entry name" value="S4"/>
    <property type="match status" value="1"/>
</dbReference>
<feature type="domain" description="RNA-binding S4" evidence="5">
    <location>
        <begin position="40"/>
        <end position="104"/>
    </location>
</feature>
<dbReference type="InterPro" id="IPR029063">
    <property type="entry name" value="SAM-dependent_MTases_sf"/>
</dbReference>
<keyword evidence="6" id="KW-0808">Transferase</keyword>
<reference evidence="6 7" key="1">
    <citation type="submission" date="2018-04" db="EMBL/GenBank/DDBJ databases">
        <authorList>
            <person name="Eckel V.P."/>
            <person name="Vogel R.F."/>
        </authorList>
    </citation>
    <scope>NUCLEOTIDE SEQUENCE [LARGE SCALE GENOMIC DNA]</scope>
    <source>
        <strain evidence="7">TMW 2.1764</strain>
    </source>
</reference>
<dbReference type="GO" id="GO:0008168">
    <property type="term" value="F:methyltransferase activity"/>
    <property type="evidence" value="ECO:0007669"/>
    <property type="project" value="UniProtKB-KW"/>
</dbReference>
<feature type="region of interest" description="Disordered" evidence="4">
    <location>
        <begin position="1"/>
        <end position="36"/>
    </location>
</feature>
<proteinExistence type="inferred from homology"/>
<dbReference type="SUPFAM" id="SSF55174">
    <property type="entry name" value="Alpha-L RNA-binding motif"/>
    <property type="match status" value="1"/>
</dbReference>
<keyword evidence="1 3" id="KW-0694">RNA-binding</keyword>
<dbReference type="InterPro" id="IPR002877">
    <property type="entry name" value="RNA_MeTrfase_FtsJ_dom"/>
</dbReference>
<dbReference type="PANTHER" id="PTHR32319:SF0">
    <property type="entry name" value="BACTERIAL HEMOLYSIN-LIKE PROTEIN"/>
    <property type="match status" value="1"/>
</dbReference>
<comment type="caution">
    <text evidence="6">The sequence shown here is derived from an EMBL/GenBank/DDBJ whole genome shotgun (WGS) entry which is preliminary data.</text>
</comment>
<dbReference type="GO" id="GO:0032259">
    <property type="term" value="P:methylation"/>
    <property type="evidence" value="ECO:0007669"/>
    <property type="project" value="UniProtKB-KW"/>
</dbReference>
<dbReference type="PROSITE" id="PS50889">
    <property type="entry name" value="S4"/>
    <property type="match status" value="1"/>
</dbReference>
<dbReference type="SMART" id="SM00363">
    <property type="entry name" value="S4"/>
    <property type="match status" value="1"/>
</dbReference>
<evidence type="ECO:0000313" key="6">
    <source>
        <dbReference type="EMBL" id="KAE8126432.1"/>
    </source>
</evidence>
<dbReference type="InterPro" id="IPR004538">
    <property type="entry name" value="Hemolysin_A/TlyA"/>
</dbReference>
<evidence type="ECO:0000259" key="5">
    <source>
        <dbReference type="SMART" id="SM00363"/>
    </source>
</evidence>
<dbReference type="AlphaFoldDB" id="A0A5N6RYN9"/>
<evidence type="ECO:0000313" key="7">
    <source>
        <dbReference type="Proteomes" id="UP000325415"/>
    </source>
</evidence>
<evidence type="ECO:0000256" key="3">
    <source>
        <dbReference type="PROSITE-ProRule" id="PRU00182"/>
    </source>
</evidence>
<dbReference type="EMBL" id="QDAG01000013">
    <property type="protein sequence ID" value="KAE8126432.1"/>
    <property type="molecule type" value="Genomic_DNA"/>
</dbReference>
<feature type="compositionally biased region" description="Polar residues" evidence="4">
    <location>
        <begin position="1"/>
        <end position="10"/>
    </location>
</feature>
<dbReference type="GO" id="GO:0003723">
    <property type="term" value="F:RNA binding"/>
    <property type="evidence" value="ECO:0007669"/>
    <property type="project" value="UniProtKB-KW"/>
</dbReference>
<gene>
    <name evidence="6" type="ORF">DDE84_10985</name>
</gene>
<accession>A0A5N6RYN9</accession>
<feature type="compositionally biased region" description="Low complexity" evidence="4">
    <location>
        <begin position="18"/>
        <end position="32"/>
    </location>
</feature>
<evidence type="ECO:0000256" key="1">
    <source>
        <dbReference type="ARBA" id="ARBA00022884"/>
    </source>
</evidence>
<dbReference type="InterPro" id="IPR036986">
    <property type="entry name" value="S4_RNA-bd_sf"/>
</dbReference>
<evidence type="ECO:0000256" key="4">
    <source>
        <dbReference type="SAM" id="MobiDB-lite"/>
    </source>
</evidence>
<keyword evidence="7" id="KW-1185">Reference proteome</keyword>
<dbReference type="NCBIfam" id="TIGR00478">
    <property type="entry name" value="tly"/>
    <property type="match status" value="1"/>
</dbReference>
<dbReference type="OrthoDB" id="9784736at2"/>
<keyword evidence="6" id="KW-0489">Methyltransferase</keyword>
<sequence length="291" mass="30536">MHHHAQSGQFGLNFGAYSSPNGDSRNGDNSGNTANSAQPCRLDVALVERGLVTTRSKAQTLIRSGHVVVNSATARKASEPVHSGDNLRVDKGEDYASRGAYKLVGAFEAFASVGLPSPQGLRCLDIGASTGGFCDVLLRRGADKVIALDVGHGQLDPRIAADPRIIEMSGVNIREVMPDNLPFAPHMVVTDVSFVSLTYVIPVIARLAAPGAHAVLLVKPQFEVGKGRLGKNGVVEDPALREQALHTVIGCAQEHGFEVCGHCVSPIAGGAGNIEYLLYACLRSAAAPGTR</sequence>
<dbReference type="InterPro" id="IPR047048">
    <property type="entry name" value="TlyA"/>
</dbReference>
<protein>
    <submittedName>
        <fullName evidence="6">TlyA family RNA methyltransferase</fullName>
    </submittedName>
</protein>
<dbReference type="Proteomes" id="UP000325415">
    <property type="component" value="Unassembled WGS sequence"/>
</dbReference>
<dbReference type="InterPro" id="IPR002942">
    <property type="entry name" value="S4_RNA-bd"/>
</dbReference>
<dbReference type="CDD" id="cd00165">
    <property type="entry name" value="S4"/>
    <property type="match status" value="1"/>
</dbReference>
<dbReference type="Gene3D" id="3.10.290.10">
    <property type="entry name" value="RNA-binding S4 domain"/>
    <property type="match status" value="1"/>
</dbReference>
<dbReference type="CDD" id="cd02440">
    <property type="entry name" value="AdoMet_MTases"/>
    <property type="match status" value="1"/>
</dbReference>
<organism evidence="6 7">
    <name type="scientific">Bifidobacterium tibiigranuli</name>
    <dbReference type="NCBI Taxonomy" id="2172043"/>
    <lineage>
        <taxon>Bacteria</taxon>
        <taxon>Bacillati</taxon>
        <taxon>Actinomycetota</taxon>
        <taxon>Actinomycetes</taxon>
        <taxon>Bifidobacteriales</taxon>
        <taxon>Bifidobacteriaceae</taxon>
        <taxon>Bifidobacterium</taxon>
    </lineage>
</organism>
<dbReference type="PANTHER" id="PTHR32319">
    <property type="entry name" value="BACTERIAL HEMOLYSIN-LIKE PROTEIN"/>
    <property type="match status" value="1"/>
</dbReference>
<dbReference type="Gene3D" id="3.40.50.150">
    <property type="entry name" value="Vaccinia Virus protein VP39"/>
    <property type="match status" value="1"/>
</dbReference>
<dbReference type="SUPFAM" id="SSF53335">
    <property type="entry name" value="S-adenosyl-L-methionine-dependent methyltransferases"/>
    <property type="match status" value="1"/>
</dbReference>
<dbReference type="PIRSF" id="PIRSF005578">
    <property type="entry name" value="TlyA"/>
    <property type="match status" value="1"/>
</dbReference>
<evidence type="ECO:0000256" key="2">
    <source>
        <dbReference type="ARBA" id="ARBA00029460"/>
    </source>
</evidence>
<comment type="similarity">
    <text evidence="2">Belongs to the TlyA family.</text>
</comment>
<name>A0A5N6RYN9_9BIFI</name>